<organism evidence="3 4">
    <name type="scientific">Leptobrachium leishanense</name>
    <name type="common">Leishan spiny toad</name>
    <dbReference type="NCBI Taxonomy" id="445787"/>
    <lineage>
        <taxon>Eukaryota</taxon>
        <taxon>Metazoa</taxon>
        <taxon>Chordata</taxon>
        <taxon>Craniata</taxon>
        <taxon>Vertebrata</taxon>
        <taxon>Euteleostomi</taxon>
        <taxon>Amphibia</taxon>
        <taxon>Batrachia</taxon>
        <taxon>Anura</taxon>
        <taxon>Pelobatoidea</taxon>
        <taxon>Megophryidae</taxon>
        <taxon>Leptobrachium</taxon>
    </lineage>
</organism>
<dbReference type="PANTHER" id="PTHR31635">
    <property type="entry name" value="REVERSE TRANSCRIPTASE DOMAIN-CONTAINING PROTEIN-RELATED"/>
    <property type="match status" value="1"/>
</dbReference>
<dbReference type="Pfam" id="PF03372">
    <property type="entry name" value="Exo_endo_phos"/>
    <property type="match status" value="1"/>
</dbReference>
<dbReference type="InterPro" id="IPR000477">
    <property type="entry name" value="RT_dom"/>
</dbReference>
<dbReference type="InterPro" id="IPR005135">
    <property type="entry name" value="Endo/exonuclease/phosphatase"/>
</dbReference>
<dbReference type="InterPro" id="IPR036691">
    <property type="entry name" value="Endo/exonu/phosph_ase_sf"/>
</dbReference>
<name>A0A8C5PA14_9ANUR</name>
<dbReference type="Pfam" id="PF00078">
    <property type="entry name" value="RVT_1"/>
    <property type="match status" value="1"/>
</dbReference>
<dbReference type="CDD" id="cd01650">
    <property type="entry name" value="RT_nLTR_like"/>
    <property type="match status" value="1"/>
</dbReference>
<dbReference type="PROSITE" id="PS50878">
    <property type="entry name" value="RT_POL"/>
    <property type="match status" value="1"/>
</dbReference>
<proteinExistence type="predicted"/>
<dbReference type="GeneTree" id="ENSGT00940000165023"/>
<dbReference type="Proteomes" id="UP000694569">
    <property type="component" value="Unplaced"/>
</dbReference>
<dbReference type="SUPFAM" id="SSF56672">
    <property type="entry name" value="DNA/RNA polymerases"/>
    <property type="match status" value="1"/>
</dbReference>
<dbReference type="AlphaFoldDB" id="A0A8C5PA14"/>
<feature type="region of interest" description="Disordered" evidence="1">
    <location>
        <begin position="467"/>
        <end position="491"/>
    </location>
</feature>
<evidence type="ECO:0000313" key="4">
    <source>
        <dbReference type="Proteomes" id="UP000694569"/>
    </source>
</evidence>
<dbReference type="SUPFAM" id="SSF56219">
    <property type="entry name" value="DNase I-like"/>
    <property type="match status" value="1"/>
</dbReference>
<dbReference type="CDD" id="cd09076">
    <property type="entry name" value="L1-EN"/>
    <property type="match status" value="1"/>
</dbReference>
<dbReference type="PANTHER" id="PTHR31635:SF196">
    <property type="entry name" value="REVERSE TRANSCRIPTASE DOMAIN-CONTAINING PROTEIN-RELATED"/>
    <property type="match status" value="1"/>
</dbReference>
<keyword evidence="4" id="KW-1185">Reference proteome</keyword>
<protein>
    <recommendedName>
        <fullName evidence="2">Reverse transcriptase domain-containing protein</fullName>
    </recommendedName>
</protein>
<dbReference type="GO" id="GO:0003824">
    <property type="term" value="F:catalytic activity"/>
    <property type="evidence" value="ECO:0007669"/>
    <property type="project" value="InterPro"/>
</dbReference>
<reference evidence="3" key="1">
    <citation type="submission" date="2025-08" db="UniProtKB">
        <authorList>
            <consortium name="Ensembl"/>
        </authorList>
    </citation>
    <scope>IDENTIFICATION</scope>
</reference>
<feature type="domain" description="Reverse transcriptase" evidence="2">
    <location>
        <begin position="515"/>
        <end position="789"/>
    </location>
</feature>
<dbReference type="InterPro" id="IPR043502">
    <property type="entry name" value="DNA/RNA_pol_sf"/>
</dbReference>
<dbReference type="Ensembl" id="ENSLLET00000009322.1">
    <property type="protein sequence ID" value="ENSLLEP00000008971.1"/>
    <property type="gene ID" value="ENSLLEG00000005738.1"/>
</dbReference>
<reference evidence="3" key="2">
    <citation type="submission" date="2025-09" db="UniProtKB">
        <authorList>
            <consortium name="Ensembl"/>
        </authorList>
    </citation>
    <scope>IDENTIFICATION</scope>
</reference>
<dbReference type="Gene3D" id="3.60.10.10">
    <property type="entry name" value="Endonuclease/exonuclease/phosphatase"/>
    <property type="match status" value="1"/>
</dbReference>
<sequence>MPGLGAGCRAAALLPVDIRMVSYNVRGLNKPEKRRRLLRDLAALRASVAFLQETHFCSSAPPSLRDRRFPMGFFDHNPDSRSRGAAILFASTVPFEHKDTFTAGDGRCLFVKGTIAGATYTFANLYLPNTKQHLYLSKMLQTLEHFMEGTLILGGDFNIPMVPAEDSSSATHRTPKRILRRIHCSLQALRLVDVWRAQHPSDRDYTYFSSVHGTYTRLDYLFVPQYDLPMVRSSDILATTWSDHAPVMLTMTSPLRRPRVSNWRLNTSLVSDVMIRAEVEGTIRSFFSDNCGSEVPLPTVWESHKAVVRGRLISLASGRKKAAGEEIAKLHAAIRTLELEHQGSGDADTYARLLHQRTQLANALNPRIQRAMLQTRCFFALHEDKPGRLLARLLRQRRRRAYVPSIRSPAGTLVRDPMHIAQAFREYYSTLYHSVEEAGPPPGHLIDDYLATRIPYRLTDAQRTTLGNPISSEEAQQATKKQKNGKAPGPDGFPALYYKQFGKLLIPHMVKTFNTLLSGDTFHPHSLSATVVVLPKEGKDPQQCSSYRPISLLNGDLKIFATILASRLGAVLPALVRGDQVGFVPAREARDGTIRTLNMIHAARSSGTPMLLLSTDAEKAFDRVSWPFMFSTLRAMNLPAPYLLWVAALYHVPNARVGVNGVFSETFQIRNGTRQGCPLSPLLFALTLEPLLESVRHNAKIPGLRGRRYDHKVSAYADDLLFYVTDPITAIPEIIHEFGVYGQLANLKLNMEKSEILNVTVTEAVERVLRRTHPFVWCAKRMKYLGIWLTKHPQDLFKENYPPLWAAVSRDLVSWRPMRVSWLGKISILKMNILPRLLYLFQALPIQVPAAFLDRARSFCSRFIWGASRARLSGRLLSRPKSAGGLALPDLDGYYRAAHLVRVVEWTTGVEGRCGRTWSGRRPRVSPRPCLGWRRIGDPLQRAATLSWVQLYGSGTLYYAAAPSLPTPRQCSL</sequence>
<feature type="compositionally biased region" description="Polar residues" evidence="1">
    <location>
        <begin position="467"/>
        <end position="479"/>
    </location>
</feature>
<evidence type="ECO:0000313" key="3">
    <source>
        <dbReference type="Ensembl" id="ENSLLEP00000008971.1"/>
    </source>
</evidence>
<evidence type="ECO:0000259" key="2">
    <source>
        <dbReference type="PROSITE" id="PS50878"/>
    </source>
</evidence>
<evidence type="ECO:0000256" key="1">
    <source>
        <dbReference type="SAM" id="MobiDB-lite"/>
    </source>
</evidence>
<dbReference type="OrthoDB" id="445826at2759"/>
<accession>A0A8C5PA14</accession>